<dbReference type="Proteomes" id="UP000176864">
    <property type="component" value="Unassembled WGS sequence"/>
</dbReference>
<evidence type="ECO:0000256" key="6">
    <source>
        <dbReference type="SAM" id="Phobius"/>
    </source>
</evidence>
<dbReference type="EMBL" id="MFEK01000014">
    <property type="protein sequence ID" value="OGE78203.1"/>
    <property type="molecule type" value="Genomic_DNA"/>
</dbReference>
<keyword evidence="2" id="KW-0488">Methylation</keyword>
<dbReference type="InterPro" id="IPR012902">
    <property type="entry name" value="N_methyl_site"/>
</dbReference>
<dbReference type="SUPFAM" id="SSF54523">
    <property type="entry name" value="Pili subunits"/>
    <property type="match status" value="1"/>
</dbReference>
<dbReference type="InterPro" id="IPR000983">
    <property type="entry name" value="Bac_GSPG_pilin"/>
</dbReference>
<comment type="caution">
    <text evidence="7">The sequence shown here is derived from an EMBL/GenBank/DDBJ whole genome shotgun (WGS) entry which is preliminary data.</text>
</comment>
<evidence type="ECO:0000313" key="8">
    <source>
        <dbReference type="Proteomes" id="UP000176864"/>
    </source>
</evidence>
<organism evidence="7 8">
    <name type="scientific">Candidatus Doudnabacteria bacterium RIFCSPHIGHO2_01_FULL_46_14</name>
    <dbReference type="NCBI Taxonomy" id="1817824"/>
    <lineage>
        <taxon>Bacteria</taxon>
        <taxon>Candidatus Doudnaibacteriota</taxon>
    </lineage>
</organism>
<keyword evidence="3 6" id="KW-0812">Transmembrane</keyword>
<dbReference type="Gene3D" id="3.30.700.10">
    <property type="entry name" value="Glycoprotein, Type 4 Pilin"/>
    <property type="match status" value="1"/>
</dbReference>
<dbReference type="PRINTS" id="PR00813">
    <property type="entry name" value="BCTERIALGSPG"/>
</dbReference>
<dbReference type="InterPro" id="IPR045584">
    <property type="entry name" value="Pilin-like"/>
</dbReference>
<dbReference type="GO" id="GO:0016020">
    <property type="term" value="C:membrane"/>
    <property type="evidence" value="ECO:0007669"/>
    <property type="project" value="UniProtKB-SubCell"/>
</dbReference>
<reference evidence="7 8" key="1">
    <citation type="journal article" date="2016" name="Nat. Commun.">
        <title>Thousands of microbial genomes shed light on interconnected biogeochemical processes in an aquifer system.</title>
        <authorList>
            <person name="Anantharaman K."/>
            <person name="Brown C.T."/>
            <person name="Hug L.A."/>
            <person name="Sharon I."/>
            <person name="Castelle C.J."/>
            <person name="Probst A.J."/>
            <person name="Thomas B.C."/>
            <person name="Singh A."/>
            <person name="Wilkins M.J."/>
            <person name="Karaoz U."/>
            <person name="Brodie E.L."/>
            <person name="Williams K.H."/>
            <person name="Hubbard S.S."/>
            <person name="Banfield J.F."/>
        </authorList>
    </citation>
    <scope>NUCLEOTIDE SEQUENCE [LARGE SCALE GENOMIC DNA]</scope>
</reference>
<evidence type="ECO:0000256" key="2">
    <source>
        <dbReference type="ARBA" id="ARBA00022481"/>
    </source>
</evidence>
<evidence type="ECO:0000256" key="1">
    <source>
        <dbReference type="ARBA" id="ARBA00004167"/>
    </source>
</evidence>
<dbReference type="GO" id="GO:0015628">
    <property type="term" value="P:protein secretion by the type II secretion system"/>
    <property type="evidence" value="ECO:0007669"/>
    <property type="project" value="InterPro"/>
</dbReference>
<dbReference type="GO" id="GO:0015627">
    <property type="term" value="C:type II protein secretion system complex"/>
    <property type="evidence" value="ECO:0007669"/>
    <property type="project" value="InterPro"/>
</dbReference>
<gene>
    <name evidence="7" type="ORF">A2751_03540</name>
</gene>
<dbReference type="AlphaFoldDB" id="A0A1F5NKX6"/>
<protein>
    <recommendedName>
        <fullName evidence="9">Type II secretion system protein GspG C-terminal domain-containing protein</fullName>
    </recommendedName>
</protein>
<evidence type="ECO:0000256" key="4">
    <source>
        <dbReference type="ARBA" id="ARBA00022989"/>
    </source>
</evidence>
<keyword evidence="4 6" id="KW-1133">Transmembrane helix</keyword>
<evidence type="ECO:0000313" key="7">
    <source>
        <dbReference type="EMBL" id="OGE78203.1"/>
    </source>
</evidence>
<accession>A0A1F5NKX6</accession>
<keyword evidence="5 6" id="KW-0472">Membrane</keyword>
<comment type="subcellular location">
    <subcellularLocation>
        <location evidence="1">Membrane</location>
        <topology evidence="1">Single-pass membrane protein</topology>
    </subcellularLocation>
</comment>
<proteinExistence type="predicted"/>
<evidence type="ECO:0000256" key="5">
    <source>
        <dbReference type="ARBA" id="ARBA00023136"/>
    </source>
</evidence>
<name>A0A1F5NKX6_9BACT</name>
<dbReference type="PANTHER" id="PTHR30093">
    <property type="entry name" value="GENERAL SECRETION PATHWAY PROTEIN G"/>
    <property type="match status" value="1"/>
</dbReference>
<feature type="transmembrane region" description="Helical" evidence="6">
    <location>
        <begin position="21"/>
        <end position="48"/>
    </location>
</feature>
<dbReference type="NCBIfam" id="TIGR02532">
    <property type="entry name" value="IV_pilin_GFxxxE"/>
    <property type="match status" value="1"/>
</dbReference>
<evidence type="ECO:0008006" key="9">
    <source>
        <dbReference type="Google" id="ProtNLM"/>
    </source>
</evidence>
<dbReference type="PANTHER" id="PTHR30093:SF44">
    <property type="entry name" value="TYPE II SECRETION SYSTEM CORE PROTEIN G"/>
    <property type="match status" value="1"/>
</dbReference>
<evidence type="ECO:0000256" key="3">
    <source>
        <dbReference type="ARBA" id="ARBA00022692"/>
    </source>
</evidence>
<dbReference type="STRING" id="1817824.A2751_03540"/>
<sequence>MDNKKNLQANSGFIPTPQRRLVWGFTLIELLVVISVIGLLASVVIISLNSSRIKTRDTVRKQTLKQLQKALELYFDANGNYPIVSPYYSSEPGDVWPNGSGGNGDWIPGLSPNYVSKLPRDPLGGASTNPVCTPGGYKRAYYYRSLDGKEYKLYSHCGPEGSVNSDDPFYDPSRPTWAWMVCSGEPACSTW</sequence>